<proteinExistence type="predicted"/>
<reference evidence="2 3" key="1">
    <citation type="journal article" date="2014" name="PLoS ONE">
        <title>Global Analysis of Gene Expression Profiles in Physic Nut (Jatropha curcas L.) Seedlings Exposed to Salt Stress.</title>
        <authorList>
            <person name="Zhang L."/>
            <person name="Zhang C."/>
            <person name="Wu P."/>
            <person name="Chen Y."/>
            <person name="Li M."/>
            <person name="Jiang H."/>
            <person name="Wu G."/>
        </authorList>
    </citation>
    <scope>NUCLEOTIDE SEQUENCE [LARGE SCALE GENOMIC DNA]</scope>
    <source>
        <strain evidence="3">cv. GZQX0401</strain>
        <tissue evidence="2">Young leaves</tissue>
    </source>
</reference>
<keyword evidence="1" id="KW-1133">Transmembrane helix</keyword>
<feature type="transmembrane region" description="Helical" evidence="1">
    <location>
        <begin position="32"/>
        <end position="57"/>
    </location>
</feature>
<name>A0A067LIV6_JATCU</name>
<evidence type="ECO:0000313" key="3">
    <source>
        <dbReference type="Proteomes" id="UP000027138"/>
    </source>
</evidence>
<protein>
    <submittedName>
        <fullName evidence="2">Uncharacterized protein</fullName>
    </submittedName>
</protein>
<accession>A0A067LIV6</accession>
<dbReference type="EMBL" id="KK914250">
    <property type="protein sequence ID" value="KDP44575.1"/>
    <property type="molecule type" value="Genomic_DNA"/>
</dbReference>
<keyword evidence="1" id="KW-0812">Transmembrane</keyword>
<evidence type="ECO:0000313" key="2">
    <source>
        <dbReference type="EMBL" id="KDP44575.1"/>
    </source>
</evidence>
<keyword evidence="3" id="KW-1185">Reference proteome</keyword>
<evidence type="ECO:0000256" key="1">
    <source>
        <dbReference type="SAM" id="Phobius"/>
    </source>
</evidence>
<dbReference type="Proteomes" id="UP000027138">
    <property type="component" value="Unassembled WGS sequence"/>
</dbReference>
<gene>
    <name evidence="2" type="ORF">JCGZ_22157</name>
</gene>
<sequence length="129" mass="14168">MCITTNYPSSSHYSQYCNGLHRGLESYLQFSIASSLAIGVAQCGVLGSAVLSVGVAIRQRHEVVLRLLYSASAHTQVFEWQAFVDGALFCDLAILGYGVVVEDMEACFCKQCPILFKANASLLLLKQWR</sequence>
<organism evidence="2 3">
    <name type="scientific">Jatropha curcas</name>
    <name type="common">Barbados nut</name>
    <dbReference type="NCBI Taxonomy" id="180498"/>
    <lineage>
        <taxon>Eukaryota</taxon>
        <taxon>Viridiplantae</taxon>
        <taxon>Streptophyta</taxon>
        <taxon>Embryophyta</taxon>
        <taxon>Tracheophyta</taxon>
        <taxon>Spermatophyta</taxon>
        <taxon>Magnoliopsida</taxon>
        <taxon>eudicotyledons</taxon>
        <taxon>Gunneridae</taxon>
        <taxon>Pentapetalae</taxon>
        <taxon>rosids</taxon>
        <taxon>fabids</taxon>
        <taxon>Malpighiales</taxon>
        <taxon>Euphorbiaceae</taxon>
        <taxon>Crotonoideae</taxon>
        <taxon>Jatropheae</taxon>
        <taxon>Jatropha</taxon>
    </lineage>
</organism>
<dbReference type="AlphaFoldDB" id="A0A067LIV6"/>
<keyword evidence="1" id="KW-0472">Membrane</keyword>